<dbReference type="EMBL" id="JABVXQ010000016">
    <property type="protein sequence ID" value="KAF6073498.1"/>
    <property type="molecule type" value="Genomic_DNA"/>
</dbReference>
<dbReference type="AlphaFoldDB" id="A0A833YFY1"/>
<organism evidence="2 3">
    <name type="scientific">Phyllostomus discolor</name>
    <name type="common">pale spear-nosed bat</name>
    <dbReference type="NCBI Taxonomy" id="89673"/>
    <lineage>
        <taxon>Eukaryota</taxon>
        <taxon>Metazoa</taxon>
        <taxon>Chordata</taxon>
        <taxon>Craniata</taxon>
        <taxon>Vertebrata</taxon>
        <taxon>Euteleostomi</taxon>
        <taxon>Mammalia</taxon>
        <taxon>Eutheria</taxon>
        <taxon>Laurasiatheria</taxon>
        <taxon>Chiroptera</taxon>
        <taxon>Yangochiroptera</taxon>
        <taxon>Phyllostomidae</taxon>
        <taxon>Phyllostominae</taxon>
        <taxon>Phyllostomus</taxon>
    </lineage>
</organism>
<proteinExistence type="predicted"/>
<feature type="compositionally biased region" description="Low complexity" evidence="1">
    <location>
        <begin position="21"/>
        <end position="32"/>
    </location>
</feature>
<protein>
    <submittedName>
        <fullName evidence="2">Uncharacterized protein</fullName>
    </submittedName>
</protein>
<evidence type="ECO:0000256" key="1">
    <source>
        <dbReference type="SAM" id="MobiDB-lite"/>
    </source>
</evidence>
<reference evidence="2 3" key="1">
    <citation type="journal article" date="2020" name="Nature">
        <title>Six reference-quality genomes reveal evolution of bat adaptations.</title>
        <authorList>
            <person name="Jebb D."/>
            <person name="Huang Z."/>
            <person name="Pippel M."/>
            <person name="Hughes G.M."/>
            <person name="Lavrichenko K."/>
            <person name="Devanna P."/>
            <person name="Winkler S."/>
            <person name="Jermiin L.S."/>
            <person name="Skirmuntt E.C."/>
            <person name="Katzourakis A."/>
            <person name="Burkitt-Gray L."/>
            <person name="Ray D.A."/>
            <person name="Sullivan K.A.M."/>
            <person name="Roscito J.G."/>
            <person name="Kirilenko B.M."/>
            <person name="Davalos L.M."/>
            <person name="Corthals A.P."/>
            <person name="Power M.L."/>
            <person name="Jones G."/>
            <person name="Ransome R.D."/>
            <person name="Dechmann D.K.N."/>
            <person name="Locatelli A.G."/>
            <person name="Puechmaille S.J."/>
            <person name="Fedrigo O."/>
            <person name="Jarvis E.D."/>
            <person name="Hiller M."/>
            <person name="Vernes S.C."/>
            <person name="Myers E.W."/>
            <person name="Teeling E.C."/>
        </authorList>
    </citation>
    <scope>NUCLEOTIDE SEQUENCE [LARGE SCALE GENOMIC DNA]</scope>
    <source>
        <strain evidence="2">Bat1K_MPI-CBG_1</strain>
    </source>
</reference>
<name>A0A833YFY1_9CHIR</name>
<evidence type="ECO:0000313" key="2">
    <source>
        <dbReference type="EMBL" id="KAF6073498.1"/>
    </source>
</evidence>
<accession>A0A833YFY1</accession>
<feature type="region of interest" description="Disordered" evidence="1">
    <location>
        <begin position="1"/>
        <end position="121"/>
    </location>
</feature>
<feature type="compositionally biased region" description="Basic and acidic residues" evidence="1">
    <location>
        <begin position="1"/>
        <end position="20"/>
    </location>
</feature>
<comment type="caution">
    <text evidence="2">The sequence shown here is derived from an EMBL/GenBank/DDBJ whole genome shotgun (WGS) entry which is preliminary data.</text>
</comment>
<dbReference type="Proteomes" id="UP000664940">
    <property type="component" value="Unassembled WGS sequence"/>
</dbReference>
<sequence>MCKHSFVAEHFKHSARRPDGSELPDPSPGLSDDPLRPPEPPAHVTLNLDVGGGGGGTKYDSEKAQLWADLRDVWGTPPPPRRAPLASRAEVGTSPPSGKAEPLEPNPKRRRLPAAVPFSSL</sequence>
<gene>
    <name evidence="2" type="ORF">HJG60_009619</name>
</gene>
<evidence type="ECO:0000313" key="3">
    <source>
        <dbReference type="Proteomes" id="UP000664940"/>
    </source>
</evidence>